<reference evidence="2 3" key="1">
    <citation type="submission" date="2019-09" db="EMBL/GenBank/DDBJ databases">
        <title>Genome sequencing of Ng87 strain.</title>
        <authorList>
            <person name="Karasev E.S."/>
            <person name="Andronov E."/>
        </authorList>
    </citation>
    <scope>NUCLEOTIDE SEQUENCE [LARGE SCALE GENOMIC DNA]</scope>
    <source>
        <strain evidence="2 3">Ng87</strain>
    </source>
</reference>
<protein>
    <submittedName>
        <fullName evidence="2">Helix-turn-helix domain-containing protein</fullName>
    </submittedName>
</protein>
<evidence type="ECO:0000259" key="1">
    <source>
        <dbReference type="PROSITE" id="PS50943"/>
    </source>
</evidence>
<dbReference type="InterPro" id="IPR010982">
    <property type="entry name" value="Lambda_DNA-bd_dom_sf"/>
</dbReference>
<sequence length="122" mass="13382">MTLYPIVYAMIDKVPPNPSISLTTQSALQLLAAEIQAARKLRGWTELELAQRTGCSRLTLRAIEAGKPTVAIGHVFEAATMVGLSLFGGQQETTARLLETKVKLGLLPARIRHQKPELKDDF</sequence>
<dbReference type="SUPFAM" id="SSF47413">
    <property type="entry name" value="lambda repressor-like DNA-binding domains"/>
    <property type="match status" value="1"/>
</dbReference>
<evidence type="ECO:0000313" key="2">
    <source>
        <dbReference type="EMBL" id="KAB1082157.1"/>
    </source>
</evidence>
<dbReference type="CDD" id="cd00093">
    <property type="entry name" value="HTH_XRE"/>
    <property type="match status" value="1"/>
</dbReference>
<comment type="caution">
    <text evidence="2">The sequence shown here is derived from an EMBL/GenBank/DDBJ whole genome shotgun (WGS) entry which is preliminary data.</text>
</comment>
<feature type="domain" description="HTH cro/C1-type" evidence="1">
    <location>
        <begin position="35"/>
        <end position="67"/>
    </location>
</feature>
<dbReference type="EMBL" id="VZUL01000006">
    <property type="protein sequence ID" value="KAB1082157.1"/>
    <property type="molecule type" value="Genomic_DNA"/>
</dbReference>
<dbReference type="AlphaFoldDB" id="A0A6A1TGN3"/>
<dbReference type="GO" id="GO:0003677">
    <property type="term" value="F:DNA binding"/>
    <property type="evidence" value="ECO:0007669"/>
    <property type="project" value="InterPro"/>
</dbReference>
<name>A0A6A1TGN3_NEOGA</name>
<dbReference type="InterPro" id="IPR001387">
    <property type="entry name" value="Cro/C1-type_HTH"/>
</dbReference>
<accession>A0A6A1TGN3</accession>
<dbReference type="Proteomes" id="UP000386575">
    <property type="component" value="Unassembled WGS sequence"/>
</dbReference>
<evidence type="ECO:0000313" key="3">
    <source>
        <dbReference type="Proteomes" id="UP000386575"/>
    </source>
</evidence>
<organism evidence="2 3">
    <name type="scientific">Neorhizobium galegae</name>
    <name type="common">Rhizobium galegae</name>
    <dbReference type="NCBI Taxonomy" id="399"/>
    <lineage>
        <taxon>Bacteria</taxon>
        <taxon>Pseudomonadati</taxon>
        <taxon>Pseudomonadota</taxon>
        <taxon>Alphaproteobacteria</taxon>
        <taxon>Hyphomicrobiales</taxon>
        <taxon>Rhizobiaceae</taxon>
        <taxon>Rhizobium/Agrobacterium group</taxon>
        <taxon>Neorhizobium</taxon>
    </lineage>
</organism>
<dbReference type="Gene3D" id="1.10.260.40">
    <property type="entry name" value="lambda repressor-like DNA-binding domains"/>
    <property type="match status" value="1"/>
</dbReference>
<dbReference type="SMART" id="SM00530">
    <property type="entry name" value="HTH_XRE"/>
    <property type="match status" value="1"/>
</dbReference>
<dbReference type="PROSITE" id="PS50943">
    <property type="entry name" value="HTH_CROC1"/>
    <property type="match status" value="1"/>
</dbReference>
<dbReference type="Pfam" id="PF01381">
    <property type="entry name" value="HTH_3"/>
    <property type="match status" value="1"/>
</dbReference>
<gene>
    <name evidence="2" type="ORF">F4V91_33055</name>
</gene>
<proteinExistence type="predicted"/>